<protein>
    <recommendedName>
        <fullName evidence="1">DUF4817 domain-containing protein</fullName>
    </recommendedName>
</protein>
<comment type="caution">
    <text evidence="4">The sequence shown here is derived from an EMBL/GenBank/DDBJ whole genome shotgun (WGS) entry which is preliminary data.</text>
</comment>
<dbReference type="InterPro" id="IPR032135">
    <property type="entry name" value="DUF4817"/>
</dbReference>
<reference evidence="4 5" key="1">
    <citation type="submission" date="2024-05" db="EMBL/GenBank/DDBJ databases">
        <title>Genetic variation in Jamaican populations of the coffee berry borer (Hypothenemus hampei).</title>
        <authorList>
            <person name="Errbii M."/>
            <person name="Myrie A."/>
        </authorList>
    </citation>
    <scope>NUCLEOTIDE SEQUENCE [LARGE SCALE GENOMIC DNA]</scope>
    <source>
        <strain evidence="4">JA-Hopewell-2020-01-JO</strain>
        <tissue evidence="4">Whole body</tissue>
    </source>
</reference>
<accession>A0ABD1FAJ4</accession>
<dbReference type="EMBL" id="JBDJPC010000020">
    <property type="protein sequence ID" value="KAL1487720.1"/>
    <property type="molecule type" value="Genomic_DNA"/>
</dbReference>
<evidence type="ECO:0000313" key="5">
    <source>
        <dbReference type="Proteomes" id="UP001566132"/>
    </source>
</evidence>
<name>A0ABD1FAJ4_HYPHA</name>
<organism evidence="4 5">
    <name type="scientific">Hypothenemus hampei</name>
    <name type="common">Coffee berry borer</name>
    <dbReference type="NCBI Taxonomy" id="57062"/>
    <lineage>
        <taxon>Eukaryota</taxon>
        <taxon>Metazoa</taxon>
        <taxon>Ecdysozoa</taxon>
        <taxon>Arthropoda</taxon>
        <taxon>Hexapoda</taxon>
        <taxon>Insecta</taxon>
        <taxon>Pterygota</taxon>
        <taxon>Neoptera</taxon>
        <taxon>Endopterygota</taxon>
        <taxon>Coleoptera</taxon>
        <taxon>Polyphaga</taxon>
        <taxon>Cucujiformia</taxon>
        <taxon>Curculionidae</taxon>
        <taxon>Scolytinae</taxon>
        <taxon>Hypothenemus</taxon>
    </lineage>
</organism>
<evidence type="ECO:0000259" key="1">
    <source>
        <dbReference type="Pfam" id="PF16087"/>
    </source>
</evidence>
<feature type="domain" description="DUF4817" evidence="1">
    <location>
        <begin position="4"/>
        <end position="57"/>
    </location>
</feature>
<dbReference type="EMBL" id="JBDJPC010000001">
    <property type="protein sequence ID" value="KAL1516299.1"/>
    <property type="molecule type" value="Genomic_DNA"/>
</dbReference>
<evidence type="ECO:0000313" key="4">
    <source>
        <dbReference type="EMBL" id="KAL1516299.1"/>
    </source>
</evidence>
<evidence type="ECO:0000313" key="3">
    <source>
        <dbReference type="EMBL" id="KAL1510077.1"/>
    </source>
</evidence>
<proteinExistence type="predicted"/>
<dbReference type="AlphaFoldDB" id="A0ABD1FAJ4"/>
<evidence type="ECO:0000313" key="2">
    <source>
        <dbReference type="EMBL" id="KAL1487720.1"/>
    </source>
</evidence>
<dbReference type="PANTHER" id="PTHR47326">
    <property type="entry name" value="TRANSPOSABLE ELEMENT TC3 TRANSPOSASE-LIKE PROTEIN"/>
    <property type="match status" value="1"/>
</dbReference>
<gene>
    <name evidence="4" type="ORF">ABEB36_000218</name>
    <name evidence="3" type="ORF">ABEB36_004732</name>
    <name evidence="2" type="ORF">ABEB36_015627</name>
</gene>
<dbReference type="Pfam" id="PF16087">
    <property type="entry name" value="DUF4817"/>
    <property type="match status" value="1"/>
</dbReference>
<dbReference type="Proteomes" id="UP001566132">
    <property type="component" value="Unassembled WGS sequence"/>
</dbReference>
<dbReference type="EMBL" id="JBDJPC010000003">
    <property type="protein sequence ID" value="KAL1510077.1"/>
    <property type="molecule type" value="Genomic_DNA"/>
</dbReference>
<dbReference type="PANTHER" id="PTHR47326:SF1">
    <property type="entry name" value="HTH PSQ-TYPE DOMAIN-CONTAINING PROTEIN"/>
    <property type="match status" value="1"/>
</dbReference>
<sequence>MVYSLAEKVEIIFLYGKQNECARETARIFNELHPDHQTSHTYVSQIVKKFRETGSVANLKKNNPPNELMEVGILGELTMNPHQSVRSLERTTGIPKSNVHRILQKHKWHPYKIHLVHCLNEDDPDRRIEFCDIIFWGWVTPSLRG</sequence>
<keyword evidence="5" id="KW-1185">Reference proteome</keyword>